<name>A0A8I0DRI2_9FIRM</name>
<dbReference type="AlphaFoldDB" id="A0A8I0DRI2"/>
<evidence type="ECO:0000313" key="2">
    <source>
        <dbReference type="Proteomes" id="UP000652847"/>
    </source>
</evidence>
<proteinExistence type="predicted"/>
<dbReference type="RefSeq" id="WP_186901575.1">
    <property type="nucleotide sequence ID" value="NZ_JACOOT010000029.1"/>
</dbReference>
<evidence type="ECO:0000313" key="1">
    <source>
        <dbReference type="EMBL" id="MBC5651845.1"/>
    </source>
</evidence>
<dbReference type="Proteomes" id="UP000652847">
    <property type="component" value="Unassembled WGS sequence"/>
</dbReference>
<comment type="caution">
    <text evidence="1">The sequence shown here is derived from an EMBL/GenBank/DDBJ whole genome shotgun (WGS) entry which is preliminary data.</text>
</comment>
<protein>
    <submittedName>
        <fullName evidence="1">Uncharacterized protein</fullName>
    </submittedName>
</protein>
<reference evidence="1 2" key="1">
    <citation type="submission" date="2020-08" db="EMBL/GenBank/DDBJ databases">
        <title>Genome public.</title>
        <authorList>
            <person name="Liu C."/>
            <person name="Sun Q."/>
        </authorList>
    </citation>
    <scope>NUCLEOTIDE SEQUENCE [LARGE SCALE GENOMIC DNA]</scope>
    <source>
        <strain evidence="1 2">BX17</strain>
    </source>
</reference>
<organism evidence="1 2">
    <name type="scientific">Blautia segnis</name>
    <dbReference type="NCBI Taxonomy" id="2763030"/>
    <lineage>
        <taxon>Bacteria</taxon>
        <taxon>Bacillati</taxon>
        <taxon>Bacillota</taxon>
        <taxon>Clostridia</taxon>
        <taxon>Lachnospirales</taxon>
        <taxon>Lachnospiraceae</taxon>
        <taxon>Blautia</taxon>
    </lineage>
</organism>
<sequence>MNLPTFLRKSDELTKQLSKDQLLAVIHEIARTLPEHKREIFLDTLTAASQTTATDSPKTTCDDHQQLLIELKHNQEILAEINNGIRCLDSEYNEEWDDWYNSDADEVLFSDSMGVLSEIEDTIRLIHKCIDLAVYKEGCELAETLSVLEITAKGDYEDFCGEPLGINDLYEHELLSGSMEKTVRECLYLEYQGNRLEDRAEELLCMIHNFQCYSVRLEDVLQTGNFELPEFEQFLPLWIEYLGTHSGMGVKILLKEAQSMLQDEQQILDTARKYANTCPELYKQILEQNSDPDKNQRMMSIGIEALERISENTKVRSEIALLTAKYACENNQESVCEYCWLEAFRSNPSLVHYLRLRFCGDNWENNKRQAAKICQGLYKTDNELYFMLLFWNKEFDTVMAQGMSVRESLGWSFTFMKEGITSFLLLLYQGTDLPAGLSCLLNYIQQKYEFTAEEFYKGTGHTCTKNSTELLWEIICKWKQEVKISNEDRIRWMNKINQLISLRVDGIMTANRRKYYHECAAFISAYGEVKESHGIIGEKNTFMAEYRKRYPRRSAFIQELVKFGYVK</sequence>
<accession>A0A8I0DRI2</accession>
<keyword evidence="2" id="KW-1185">Reference proteome</keyword>
<gene>
    <name evidence="1" type="ORF">H8S54_12195</name>
</gene>
<dbReference type="EMBL" id="JACOOT010000029">
    <property type="protein sequence ID" value="MBC5651845.1"/>
    <property type="molecule type" value="Genomic_DNA"/>
</dbReference>